<evidence type="ECO:0000256" key="1">
    <source>
        <dbReference type="ARBA" id="ARBA00004370"/>
    </source>
</evidence>
<evidence type="ECO:0000256" key="2">
    <source>
        <dbReference type="ARBA" id="ARBA00022692"/>
    </source>
</evidence>
<keyword evidence="4 5" id="KW-0472">Membrane</keyword>
<keyword evidence="3 5" id="KW-1133">Transmembrane helix</keyword>
<evidence type="ECO:0000259" key="6">
    <source>
        <dbReference type="Pfam" id="PF01094"/>
    </source>
</evidence>
<dbReference type="Gene3D" id="3.40.50.2300">
    <property type="match status" value="1"/>
</dbReference>
<sequence>MLGGNPAYEFAVAAPTYDVAFEDAEVTFPGLFRNVTRRSIFRLGRSKTCDDEMQLLYDALGEIVQTLDRLDGETIVQTPGCTGMATVLGDVAREMNFPLLLVAGGDVFRDEVRFRTVLGFGPADHSSLRDGAILMLRTYNWTTVSLLCGNLYQFAAPFDVTACSALRGGLRQLSHQFTVHSADFDPARTDTYEAMLRNVRSKSRVVILFCLLQFVSPLMKAASALNMTNGDYVFLSPQSSIFPGQLKRPWSKNDSSDDPASLNVLQSLIIYANEAPDWNRQAATVGRIVGLGASRYSTNISLTSVNALNIAAYDGFTSLAHVLNASAHHFTSDQVPGGTLTDWLVRQFYNRTFFLNSGELFLNSVGFRRVNVRFMRLGNSSRRDYETAWKYDVTIDNIARQSKLADAWPSRLGPPKNEPKCGFNNDKCYQSSGFEVLRIAIGGVAAVLLLGMAACLLWFRQLSHQGAFEQLDTSLLLFSTRWSCTMSSARITAQLQTNPLKRLNDDGTTLHPRTICG</sequence>
<evidence type="ECO:0000256" key="3">
    <source>
        <dbReference type="ARBA" id="ARBA00022989"/>
    </source>
</evidence>
<proteinExistence type="predicted"/>
<evidence type="ECO:0000256" key="5">
    <source>
        <dbReference type="SAM" id="Phobius"/>
    </source>
</evidence>
<evidence type="ECO:0000313" key="7">
    <source>
        <dbReference type="EMBL" id="OQV23430.1"/>
    </source>
</evidence>
<keyword evidence="2 5" id="KW-0812">Transmembrane</keyword>
<comment type="subcellular location">
    <subcellularLocation>
        <location evidence="1">Membrane</location>
    </subcellularLocation>
</comment>
<feature type="transmembrane region" description="Helical" evidence="5">
    <location>
        <begin position="436"/>
        <end position="459"/>
    </location>
</feature>
<dbReference type="Pfam" id="PF01094">
    <property type="entry name" value="ANF_receptor"/>
    <property type="match status" value="1"/>
</dbReference>
<dbReference type="EMBL" id="MTYJ01000011">
    <property type="protein sequence ID" value="OQV23430.1"/>
    <property type="molecule type" value="Genomic_DNA"/>
</dbReference>
<reference evidence="8" key="1">
    <citation type="submission" date="2017-01" db="EMBL/GenBank/DDBJ databases">
        <title>Comparative genomics of anhydrobiosis in the tardigrade Hypsibius dujardini.</title>
        <authorList>
            <person name="Yoshida Y."/>
            <person name="Koutsovoulos G."/>
            <person name="Laetsch D."/>
            <person name="Stevens L."/>
            <person name="Kumar S."/>
            <person name="Horikawa D."/>
            <person name="Ishino K."/>
            <person name="Komine S."/>
            <person name="Tomita M."/>
            <person name="Blaxter M."/>
            <person name="Arakawa K."/>
        </authorList>
    </citation>
    <scope>NUCLEOTIDE SEQUENCE [LARGE SCALE GENOMIC DNA]</scope>
    <source>
        <strain evidence="8">Z151</strain>
    </source>
</reference>
<name>A0A1W0X7S6_HYPEX</name>
<keyword evidence="8" id="KW-1185">Reference proteome</keyword>
<gene>
    <name evidence="7" type="ORF">BV898_02552</name>
</gene>
<dbReference type="GO" id="GO:0016020">
    <property type="term" value="C:membrane"/>
    <property type="evidence" value="ECO:0007669"/>
    <property type="project" value="UniProtKB-SubCell"/>
</dbReference>
<evidence type="ECO:0000313" key="8">
    <source>
        <dbReference type="Proteomes" id="UP000192578"/>
    </source>
</evidence>
<accession>A0A1W0X7S6</accession>
<dbReference type="AlphaFoldDB" id="A0A1W0X7S6"/>
<comment type="caution">
    <text evidence="7">The sequence shown here is derived from an EMBL/GenBank/DDBJ whole genome shotgun (WGS) entry which is preliminary data.</text>
</comment>
<dbReference type="InterPro" id="IPR001828">
    <property type="entry name" value="ANF_lig-bd_rcpt"/>
</dbReference>
<dbReference type="InterPro" id="IPR028082">
    <property type="entry name" value="Peripla_BP_I"/>
</dbReference>
<dbReference type="OrthoDB" id="10539413at2759"/>
<organism evidence="7 8">
    <name type="scientific">Hypsibius exemplaris</name>
    <name type="common">Freshwater tardigrade</name>
    <dbReference type="NCBI Taxonomy" id="2072580"/>
    <lineage>
        <taxon>Eukaryota</taxon>
        <taxon>Metazoa</taxon>
        <taxon>Ecdysozoa</taxon>
        <taxon>Tardigrada</taxon>
        <taxon>Eutardigrada</taxon>
        <taxon>Parachela</taxon>
        <taxon>Hypsibioidea</taxon>
        <taxon>Hypsibiidae</taxon>
        <taxon>Hypsibius</taxon>
    </lineage>
</organism>
<dbReference type="SUPFAM" id="SSF53822">
    <property type="entry name" value="Periplasmic binding protein-like I"/>
    <property type="match status" value="1"/>
</dbReference>
<protein>
    <recommendedName>
        <fullName evidence="6">Receptor ligand binding region domain-containing protein</fullName>
    </recommendedName>
</protein>
<dbReference type="Proteomes" id="UP000192578">
    <property type="component" value="Unassembled WGS sequence"/>
</dbReference>
<evidence type="ECO:0000256" key="4">
    <source>
        <dbReference type="ARBA" id="ARBA00023136"/>
    </source>
</evidence>
<feature type="domain" description="Receptor ligand binding region" evidence="6">
    <location>
        <begin position="76"/>
        <end position="334"/>
    </location>
</feature>